<gene>
    <name evidence="2" type="ORF">ODALV1_LOCUS29555</name>
</gene>
<feature type="region of interest" description="Disordered" evidence="1">
    <location>
        <begin position="1"/>
        <end position="76"/>
    </location>
</feature>
<proteinExistence type="predicted"/>
<evidence type="ECO:0000313" key="2">
    <source>
        <dbReference type="EMBL" id="CAL8143419.1"/>
    </source>
</evidence>
<accession>A0ABP1S424</accession>
<protein>
    <submittedName>
        <fullName evidence="2">Uncharacterized protein</fullName>
    </submittedName>
</protein>
<feature type="compositionally biased region" description="Basic residues" evidence="1">
    <location>
        <begin position="1"/>
        <end position="10"/>
    </location>
</feature>
<dbReference type="Proteomes" id="UP001642540">
    <property type="component" value="Unassembled WGS sequence"/>
</dbReference>
<reference evidence="2 3" key="1">
    <citation type="submission" date="2024-08" db="EMBL/GenBank/DDBJ databases">
        <authorList>
            <person name="Cucini C."/>
            <person name="Frati F."/>
        </authorList>
    </citation>
    <scope>NUCLEOTIDE SEQUENCE [LARGE SCALE GENOMIC DNA]</scope>
</reference>
<organism evidence="2 3">
    <name type="scientific">Orchesella dallaii</name>
    <dbReference type="NCBI Taxonomy" id="48710"/>
    <lineage>
        <taxon>Eukaryota</taxon>
        <taxon>Metazoa</taxon>
        <taxon>Ecdysozoa</taxon>
        <taxon>Arthropoda</taxon>
        <taxon>Hexapoda</taxon>
        <taxon>Collembola</taxon>
        <taxon>Entomobryomorpha</taxon>
        <taxon>Entomobryoidea</taxon>
        <taxon>Orchesellidae</taxon>
        <taxon>Orchesellinae</taxon>
        <taxon>Orchesella</taxon>
    </lineage>
</organism>
<name>A0ABP1S424_9HEXA</name>
<keyword evidence="3" id="KW-1185">Reference proteome</keyword>
<evidence type="ECO:0000256" key="1">
    <source>
        <dbReference type="SAM" id="MobiDB-lite"/>
    </source>
</evidence>
<sequence>MSKATHHRLPSHQPPPNMSHHATGHQPLMLHGYRPPAIHNITGYRATGHQPPMKCKATGPPATSHPRNPRLPSHRPPCHRWPGGMWPGGPTCHRWLNNFG</sequence>
<evidence type="ECO:0000313" key="3">
    <source>
        <dbReference type="Proteomes" id="UP001642540"/>
    </source>
</evidence>
<comment type="caution">
    <text evidence="2">The sequence shown here is derived from an EMBL/GenBank/DDBJ whole genome shotgun (WGS) entry which is preliminary data.</text>
</comment>
<dbReference type="EMBL" id="CAXLJM020000156">
    <property type="protein sequence ID" value="CAL8143419.1"/>
    <property type="molecule type" value="Genomic_DNA"/>
</dbReference>